<keyword evidence="7" id="KW-1185">Reference proteome</keyword>
<dbReference type="PROSITE" id="PS51782">
    <property type="entry name" value="LYSM"/>
    <property type="match status" value="1"/>
</dbReference>
<keyword evidence="1" id="KW-0147">Chitin-binding</keyword>
<evidence type="ECO:0000313" key="7">
    <source>
        <dbReference type="Proteomes" id="UP000078397"/>
    </source>
</evidence>
<dbReference type="InterPro" id="IPR036779">
    <property type="entry name" value="LysM_dom_sf"/>
</dbReference>
<dbReference type="PANTHER" id="PTHR34997:SF2">
    <property type="entry name" value="LYSM DOMAIN-CONTAINING PROTEIN-RELATED"/>
    <property type="match status" value="1"/>
</dbReference>
<dbReference type="RefSeq" id="XP_018146517.1">
    <property type="nucleotide sequence ID" value="XM_018282159.1"/>
</dbReference>
<evidence type="ECO:0000256" key="2">
    <source>
        <dbReference type="ARBA" id="ARBA00022729"/>
    </source>
</evidence>
<evidence type="ECO:0000313" key="6">
    <source>
        <dbReference type="EMBL" id="OAQ69980.1"/>
    </source>
</evidence>
<name>A0A179FXR9_METCM</name>
<dbReference type="GO" id="GO:0008061">
    <property type="term" value="F:chitin binding"/>
    <property type="evidence" value="ECO:0007669"/>
    <property type="project" value="UniProtKB-KW"/>
</dbReference>
<evidence type="ECO:0000256" key="1">
    <source>
        <dbReference type="ARBA" id="ARBA00022669"/>
    </source>
</evidence>
<reference evidence="6 7" key="1">
    <citation type="journal article" date="2016" name="PLoS Pathog.">
        <title>Biosynthesis of antibiotic leucinostatins in bio-control fungus Purpureocillium lilacinum and their inhibition on phytophthora revealed by genome mining.</title>
        <authorList>
            <person name="Wang G."/>
            <person name="Liu Z."/>
            <person name="Lin R."/>
            <person name="Li E."/>
            <person name="Mao Z."/>
            <person name="Ling J."/>
            <person name="Yang Y."/>
            <person name="Yin W.B."/>
            <person name="Xie B."/>
        </authorList>
    </citation>
    <scope>NUCLEOTIDE SEQUENCE [LARGE SCALE GENOMIC DNA]</scope>
    <source>
        <strain evidence="6">170</strain>
    </source>
</reference>
<evidence type="ECO:0000259" key="5">
    <source>
        <dbReference type="PROSITE" id="PS51782"/>
    </source>
</evidence>
<gene>
    <name evidence="6" type="ORF">VFPPC_02521</name>
</gene>
<dbReference type="InterPro" id="IPR052210">
    <property type="entry name" value="LysM1-like"/>
</dbReference>
<dbReference type="CDD" id="cd00118">
    <property type="entry name" value="LysM"/>
    <property type="match status" value="2"/>
</dbReference>
<dbReference type="SUPFAM" id="SSF54106">
    <property type="entry name" value="LysM domain"/>
    <property type="match status" value="1"/>
</dbReference>
<keyword evidence="2" id="KW-0732">Signal</keyword>
<sequence length="142" mass="15181">MVDNCNKFYFVRPSDSCAGVAVANEISLTRLVTWNPKAGQDGIGLWTNTYACVSVIAVNPTPAVPGNGIATPTPTQPGMIRDCNKFYKIIKGDTWDSITSKTGIPLDDFARLNTEIGGRACICVSTIGYKPQPPTLPPGSFN</sequence>
<protein>
    <submittedName>
        <fullName evidence="6">LysM domain-containing protein</fullName>
    </submittedName>
</protein>
<dbReference type="Gene3D" id="3.10.350.10">
    <property type="entry name" value="LysM domain"/>
    <property type="match status" value="2"/>
</dbReference>
<dbReference type="KEGG" id="pchm:VFPPC_02521"/>
<dbReference type="InterPro" id="IPR018392">
    <property type="entry name" value="LysM"/>
</dbReference>
<comment type="similarity">
    <text evidence="4">Belongs to the secreted LysM effector family.</text>
</comment>
<evidence type="ECO:0000256" key="4">
    <source>
        <dbReference type="ARBA" id="ARBA00044955"/>
    </source>
</evidence>
<dbReference type="STRING" id="1380566.A0A179FXR9"/>
<dbReference type="PANTHER" id="PTHR34997">
    <property type="entry name" value="AM15"/>
    <property type="match status" value="1"/>
</dbReference>
<proteinExistence type="inferred from homology"/>
<dbReference type="EMBL" id="LSBJ02000002">
    <property type="protein sequence ID" value="OAQ69980.1"/>
    <property type="molecule type" value="Genomic_DNA"/>
</dbReference>
<accession>A0A179FXR9</accession>
<dbReference type="GeneID" id="28846153"/>
<dbReference type="AlphaFoldDB" id="A0A179FXR9"/>
<organism evidence="6 7">
    <name type="scientific">Pochonia chlamydosporia 170</name>
    <dbReference type="NCBI Taxonomy" id="1380566"/>
    <lineage>
        <taxon>Eukaryota</taxon>
        <taxon>Fungi</taxon>
        <taxon>Dikarya</taxon>
        <taxon>Ascomycota</taxon>
        <taxon>Pezizomycotina</taxon>
        <taxon>Sordariomycetes</taxon>
        <taxon>Hypocreomycetidae</taxon>
        <taxon>Hypocreales</taxon>
        <taxon>Clavicipitaceae</taxon>
        <taxon>Pochonia</taxon>
    </lineage>
</organism>
<comment type="caution">
    <text evidence="6">The sequence shown here is derived from an EMBL/GenBank/DDBJ whole genome shotgun (WGS) entry which is preliminary data.</text>
</comment>
<feature type="domain" description="LysM" evidence="5">
    <location>
        <begin position="7"/>
        <end position="53"/>
    </location>
</feature>
<keyword evidence="3" id="KW-0843">Virulence</keyword>
<evidence type="ECO:0000256" key="3">
    <source>
        <dbReference type="ARBA" id="ARBA00023026"/>
    </source>
</evidence>
<dbReference type="Proteomes" id="UP000078397">
    <property type="component" value="Unassembled WGS sequence"/>
</dbReference>
<dbReference type="Pfam" id="PF01476">
    <property type="entry name" value="LysM"/>
    <property type="match status" value="1"/>
</dbReference>
<dbReference type="OrthoDB" id="4938478at2759"/>